<evidence type="ECO:0000313" key="20">
    <source>
        <dbReference type="Proteomes" id="UP000664369"/>
    </source>
</evidence>
<evidence type="ECO:0000256" key="15">
    <source>
        <dbReference type="ARBA" id="ARBA00023180"/>
    </source>
</evidence>
<dbReference type="RefSeq" id="WP_208173247.1">
    <property type="nucleotide sequence ID" value="NZ_JAGETZ010000001.1"/>
</dbReference>
<dbReference type="Proteomes" id="UP000664369">
    <property type="component" value="Unassembled WGS sequence"/>
</dbReference>
<evidence type="ECO:0000256" key="5">
    <source>
        <dbReference type="ARBA" id="ARBA00022692"/>
    </source>
</evidence>
<keyword evidence="6 17" id="KW-0732">Signal</keyword>
<dbReference type="NCBIfam" id="TIGR04183">
    <property type="entry name" value="Por_Secre_tail"/>
    <property type="match status" value="1"/>
</dbReference>
<sequence length="1233" mass="115336">MQHLNPSAAAVAPCLSPAGPTLARVGRRLRQLVLPGLLALAGPAAQAQTTTTYPYTGAAQTYTVPAGITALQVVATGASGGAFSNVGNYSYGARVQATITVVPGEVLTVQVGGQGTRTGGGTGSGAAPGGYNGGGSGNITSGGGASDVRRAASVGSTGDYLTTRNALLVAGGGGGSDFAAAATGGSGGTPTGGNGTPSNSAFAGGQGSGASQSGPGSGGNFAGITGSPGSNGTGGASSYGYGGGGGGGYWGGGGAAYQAGGGGGSSWVRPTGSSGISYAVASTTGNGSVAITPVATTFTFTAPGGPQTYTVPAGVTAVQVVATGASGGVYDGANVGARVQATVPVTPGEVLTVLVGGQGSSSGIAAPGGYNGGGAASFSKGGGGASDVRRAPAAGSTGDYLTTRNALLVAGGGGGNDYAPATGGNGGTPTGGNGNGANASRVGGGATQSRPGPGSNNGSPGSTSTGGGGNFGGGGGGGYYGGGGGYYGGGGGGGSSWATAPATGVSYSLAAAPGDGSVSILPLTTAYAYTGTPQTYTVPAGVTAVRVAATGAGGGMGYYGIGGSNGARAQATLLVTPGEVLTLYVGGAGSNNGPGGYNGGGNGSLDQYQGAGGGGASDVRRSALAPSTSLADRLLVAAGGGGGGGYNDGGAGGTPTGTDGQGIYGPGRGATQTAAGGAGALGQGGGASGSGGGGGGGYYGGGGGGFRDGGGGGSSWVMPTGSGGISYSVASAGGNGAITITPVPLADLVVSTAGQTVTEGLYNSITVQSGGSATLAAATYVVAGTTVQSGGVLNDGCQVLSGPGSFTLAAGGTLGICAAQGISSSGSTGAVQVTGPRSFNADALYTYNGTAAQVTGAGLPATVRTLTLANAAGLTLTNSVAATSAATLTTGVLTTGPNALTLGSTATLGETATGYATGTVQTTRLLATAGAPETFGGLGLTLTPSGATLPGSTLVVRTTGTARTGAGTSQSVKRVFDIQPTVTSGLNVALALTVRDDERNNIPAANLLLFKSENAGATWQPQRAATLATTAASGSQPTTYTASLAGISSFSIWTLGNAANPLPVELSAFTATPAGPAAVRLVWATASEKNSAAFEVERSADGELFARIGTVAAAGSSSTARAYELLDGRLPAGAARLYYRLKQVDADGTAAYSPVQTVTLGTGGLALYPNPAPSGAATLTGAAPSQAVQVLDALGRVAATATVGPDGTAALGGLAPGLYLVRVGAGSVRLTVQ</sequence>
<keyword evidence="8" id="KW-0418">Kinase</keyword>
<dbReference type="EMBL" id="JAGETZ010000001">
    <property type="protein sequence ID" value="MBO2007715.1"/>
    <property type="molecule type" value="Genomic_DNA"/>
</dbReference>
<feature type="compositionally biased region" description="Gly residues" evidence="16">
    <location>
        <begin position="184"/>
        <end position="195"/>
    </location>
</feature>
<dbReference type="InterPro" id="IPR055163">
    <property type="entry name" value="ALK/LTK-like_GRD"/>
</dbReference>
<evidence type="ECO:0000256" key="11">
    <source>
        <dbReference type="ARBA" id="ARBA00023136"/>
    </source>
</evidence>
<evidence type="ECO:0000256" key="12">
    <source>
        <dbReference type="ARBA" id="ARBA00023137"/>
    </source>
</evidence>
<accession>A0ABS3Q8Y7</accession>
<feature type="domain" description="ALK/LTK-like glycine-rich" evidence="18">
    <location>
        <begin position="547"/>
        <end position="721"/>
    </location>
</feature>
<comment type="caution">
    <text evidence="19">The sequence shown here is derived from an EMBL/GenBank/DDBJ whole genome shotgun (WGS) entry which is preliminary data.</text>
</comment>
<evidence type="ECO:0000256" key="9">
    <source>
        <dbReference type="ARBA" id="ARBA00022840"/>
    </source>
</evidence>
<evidence type="ECO:0000256" key="2">
    <source>
        <dbReference type="ARBA" id="ARBA00011902"/>
    </source>
</evidence>
<evidence type="ECO:0000256" key="6">
    <source>
        <dbReference type="ARBA" id="ARBA00022729"/>
    </source>
</evidence>
<feature type="compositionally biased region" description="Gly residues" evidence="16">
    <location>
        <begin position="115"/>
        <end position="145"/>
    </location>
</feature>
<protein>
    <recommendedName>
        <fullName evidence="2">receptor protein-tyrosine kinase</fullName>
        <ecNumber evidence="2">2.7.10.1</ecNumber>
    </recommendedName>
</protein>
<keyword evidence="13" id="KW-1015">Disulfide bond</keyword>
<keyword evidence="4" id="KW-0808">Transferase</keyword>
<dbReference type="Pfam" id="PF12810">
    <property type="entry name" value="ALK_LTK_GRD"/>
    <property type="match status" value="3"/>
</dbReference>
<evidence type="ECO:0000256" key="4">
    <source>
        <dbReference type="ARBA" id="ARBA00022679"/>
    </source>
</evidence>
<evidence type="ECO:0000256" key="3">
    <source>
        <dbReference type="ARBA" id="ARBA00022475"/>
    </source>
</evidence>
<evidence type="ECO:0000256" key="8">
    <source>
        <dbReference type="ARBA" id="ARBA00022777"/>
    </source>
</evidence>
<feature type="region of interest" description="Disordered" evidence="16">
    <location>
        <begin position="647"/>
        <end position="669"/>
    </location>
</feature>
<keyword evidence="12" id="KW-0829">Tyrosine-protein kinase</keyword>
<keyword evidence="11" id="KW-0472">Membrane</keyword>
<evidence type="ECO:0000259" key="18">
    <source>
        <dbReference type="Pfam" id="PF12810"/>
    </source>
</evidence>
<evidence type="ECO:0000256" key="16">
    <source>
        <dbReference type="SAM" id="MobiDB-lite"/>
    </source>
</evidence>
<feature type="region of interest" description="Disordered" evidence="16">
    <location>
        <begin position="420"/>
        <end position="469"/>
    </location>
</feature>
<feature type="compositionally biased region" description="Low complexity" evidence="16">
    <location>
        <begin position="196"/>
        <end position="214"/>
    </location>
</feature>
<feature type="compositionally biased region" description="Gly residues" evidence="16">
    <location>
        <begin position="423"/>
        <end position="435"/>
    </location>
</feature>
<feature type="region of interest" description="Disordered" evidence="16">
    <location>
        <begin position="115"/>
        <end position="146"/>
    </location>
</feature>
<evidence type="ECO:0000256" key="14">
    <source>
        <dbReference type="ARBA" id="ARBA00023170"/>
    </source>
</evidence>
<keyword evidence="14" id="KW-0675">Receptor</keyword>
<evidence type="ECO:0000256" key="7">
    <source>
        <dbReference type="ARBA" id="ARBA00022741"/>
    </source>
</evidence>
<feature type="domain" description="ALK/LTK-like glycine-rich" evidence="18">
    <location>
        <begin position="321"/>
        <end position="500"/>
    </location>
</feature>
<evidence type="ECO:0000256" key="10">
    <source>
        <dbReference type="ARBA" id="ARBA00022989"/>
    </source>
</evidence>
<keyword evidence="5" id="KW-0812">Transmembrane</keyword>
<dbReference type="EC" id="2.7.10.1" evidence="2"/>
<evidence type="ECO:0000313" key="19">
    <source>
        <dbReference type="EMBL" id="MBO2007715.1"/>
    </source>
</evidence>
<proteinExistence type="predicted"/>
<feature type="domain" description="ALK/LTK-like glycine-rich" evidence="18">
    <location>
        <begin position="74"/>
        <end position="272"/>
    </location>
</feature>
<organism evidence="19 20">
    <name type="scientific">Hymenobacter negativus</name>
    <dbReference type="NCBI Taxonomy" id="2795026"/>
    <lineage>
        <taxon>Bacteria</taxon>
        <taxon>Pseudomonadati</taxon>
        <taxon>Bacteroidota</taxon>
        <taxon>Cytophagia</taxon>
        <taxon>Cytophagales</taxon>
        <taxon>Hymenobacteraceae</taxon>
        <taxon>Hymenobacter</taxon>
    </lineage>
</organism>
<name>A0ABS3Q8Y7_9BACT</name>
<reference evidence="19 20" key="1">
    <citation type="submission" date="2021-03" db="EMBL/GenBank/DDBJ databases">
        <authorList>
            <person name="Kim M.K."/>
        </authorList>
    </citation>
    <scope>NUCLEOTIDE SEQUENCE [LARGE SCALE GENOMIC DNA]</scope>
    <source>
        <strain evidence="19 20">BT442</strain>
    </source>
</reference>
<keyword evidence="9" id="KW-0067">ATP-binding</keyword>
<feature type="signal peptide" evidence="17">
    <location>
        <begin position="1"/>
        <end position="47"/>
    </location>
</feature>
<keyword evidence="10" id="KW-1133">Transmembrane helix</keyword>
<dbReference type="InterPro" id="IPR026444">
    <property type="entry name" value="Secre_tail"/>
</dbReference>
<keyword evidence="20" id="KW-1185">Reference proteome</keyword>
<feature type="compositionally biased region" description="Low complexity" evidence="16">
    <location>
        <begin position="451"/>
        <end position="463"/>
    </location>
</feature>
<feature type="chain" id="PRO_5045874807" description="receptor protein-tyrosine kinase" evidence="17">
    <location>
        <begin position="48"/>
        <end position="1233"/>
    </location>
</feature>
<keyword evidence="7" id="KW-0547">Nucleotide-binding</keyword>
<keyword evidence="15" id="KW-0325">Glycoprotein</keyword>
<feature type="region of interest" description="Disordered" evidence="16">
    <location>
        <begin position="595"/>
        <end position="620"/>
    </location>
</feature>
<feature type="compositionally biased region" description="Gly residues" evidence="16">
    <location>
        <begin position="647"/>
        <end position="668"/>
    </location>
</feature>
<comment type="subcellular location">
    <subcellularLocation>
        <location evidence="1">Cell membrane</location>
        <topology evidence="1">Single-pass type I membrane protein</topology>
    </subcellularLocation>
</comment>
<feature type="region of interest" description="Disordered" evidence="16">
    <location>
        <begin position="182"/>
        <end position="226"/>
    </location>
</feature>
<evidence type="ECO:0000256" key="1">
    <source>
        <dbReference type="ARBA" id="ARBA00004251"/>
    </source>
</evidence>
<gene>
    <name evidence="19" type="ORF">J4E00_01540</name>
</gene>
<evidence type="ECO:0000256" key="13">
    <source>
        <dbReference type="ARBA" id="ARBA00023157"/>
    </source>
</evidence>
<evidence type="ECO:0000256" key="17">
    <source>
        <dbReference type="SAM" id="SignalP"/>
    </source>
</evidence>
<keyword evidence="3" id="KW-1003">Cell membrane</keyword>